<keyword evidence="2" id="KW-1185">Reference proteome</keyword>
<evidence type="ECO:0000313" key="2">
    <source>
        <dbReference type="Proteomes" id="UP000585474"/>
    </source>
</evidence>
<accession>A0A7J0GB08</accession>
<dbReference type="Proteomes" id="UP000585474">
    <property type="component" value="Unassembled WGS sequence"/>
</dbReference>
<sequence length="71" mass="7967">MAVGWWQSEQLKTMMVLSGVDMVVDRRGRSASDGHRQGIVEDGLEVVGSQGWQWGQGGRWLRRCCGEILSF</sequence>
<protein>
    <submittedName>
        <fullName evidence="1">Uncharacterized protein</fullName>
    </submittedName>
</protein>
<gene>
    <name evidence="1" type="ORF">Acr_19g0009240</name>
</gene>
<organism evidence="1 2">
    <name type="scientific">Actinidia rufa</name>
    <dbReference type="NCBI Taxonomy" id="165716"/>
    <lineage>
        <taxon>Eukaryota</taxon>
        <taxon>Viridiplantae</taxon>
        <taxon>Streptophyta</taxon>
        <taxon>Embryophyta</taxon>
        <taxon>Tracheophyta</taxon>
        <taxon>Spermatophyta</taxon>
        <taxon>Magnoliopsida</taxon>
        <taxon>eudicotyledons</taxon>
        <taxon>Gunneridae</taxon>
        <taxon>Pentapetalae</taxon>
        <taxon>asterids</taxon>
        <taxon>Ericales</taxon>
        <taxon>Actinidiaceae</taxon>
        <taxon>Actinidia</taxon>
    </lineage>
</organism>
<dbReference type="EMBL" id="BJWL01000019">
    <property type="protein sequence ID" value="GFZ07987.1"/>
    <property type="molecule type" value="Genomic_DNA"/>
</dbReference>
<evidence type="ECO:0000313" key="1">
    <source>
        <dbReference type="EMBL" id="GFZ07987.1"/>
    </source>
</evidence>
<comment type="caution">
    <text evidence="1">The sequence shown here is derived from an EMBL/GenBank/DDBJ whole genome shotgun (WGS) entry which is preliminary data.</text>
</comment>
<proteinExistence type="predicted"/>
<dbReference type="AlphaFoldDB" id="A0A7J0GB08"/>
<reference evidence="1 2" key="1">
    <citation type="submission" date="2019-07" db="EMBL/GenBank/DDBJ databases">
        <title>De Novo Assembly of kiwifruit Actinidia rufa.</title>
        <authorList>
            <person name="Sugita-Konishi S."/>
            <person name="Sato K."/>
            <person name="Mori E."/>
            <person name="Abe Y."/>
            <person name="Kisaki G."/>
            <person name="Hamano K."/>
            <person name="Suezawa K."/>
            <person name="Otani M."/>
            <person name="Fukuda T."/>
            <person name="Manabe T."/>
            <person name="Gomi K."/>
            <person name="Tabuchi M."/>
            <person name="Akimitsu K."/>
            <person name="Kataoka I."/>
        </authorList>
    </citation>
    <scope>NUCLEOTIDE SEQUENCE [LARGE SCALE GENOMIC DNA]</scope>
    <source>
        <strain evidence="2">cv. Fuchu</strain>
    </source>
</reference>
<name>A0A7J0GB08_9ERIC</name>